<keyword evidence="5 7" id="KW-0274">FAD</keyword>
<dbReference type="InterPro" id="IPR046373">
    <property type="entry name" value="Acyl-CoA_Oxase/DH_mid-dom_sf"/>
</dbReference>
<evidence type="ECO:0000256" key="4">
    <source>
        <dbReference type="ARBA" id="ARBA00022630"/>
    </source>
</evidence>
<dbReference type="InterPro" id="IPR036250">
    <property type="entry name" value="AcylCo_DH-like_C"/>
</dbReference>
<dbReference type="Pfam" id="PF02770">
    <property type="entry name" value="Acyl-CoA_dh_M"/>
    <property type="match status" value="1"/>
</dbReference>
<evidence type="ECO:0000313" key="11">
    <source>
        <dbReference type="EMBL" id="MBG6288556.1"/>
    </source>
</evidence>
<name>A0ABS0KLQ1_PSENT</name>
<dbReference type="EMBL" id="JADTFC010000031">
    <property type="protein sequence ID" value="MBG6288556.1"/>
    <property type="molecule type" value="Genomic_DNA"/>
</dbReference>
<dbReference type="Gene3D" id="1.20.140.10">
    <property type="entry name" value="Butyryl-CoA Dehydrogenase, subunit A, domain 3"/>
    <property type="match status" value="1"/>
</dbReference>
<dbReference type="PANTHER" id="PTHR48083">
    <property type="entry name" value="MEDIUM-CHAIN SPECIFIC ACYL-COA DEHYDROGENASE, MITOCHONDRIAL-RELATED"/>
    <property type="match status" value="1"/>
</dbReference>
<dbReference type="InterPro" id="IPR050741">
    <property type="entry name" value="Acyl-CoA_dehydrogenase"/>
</dbReference>
<dbReference type="InterPro" id="IPR006089">
    <property type="entry name" value="Acyl-CoA_DH_CS"/>
</dbReference>
<evidence type="ECO:0000256" key="6">
    <source>
        <dbReference type="ARBA" id="ARBA00023002"/>
    </source>
</evidence>
<dbReference type="PROSITE" id="PS00072">
    <property type="entry name" value="ACYL_COA_DH_1"/>
    <property type="match status" value="1"/>
</dbReference>
<keyword evidence="4 7" id="KW-0285">Flavoprotein</keyword>
<dbReference type="CDD" id="cd00567">
    <property type="entry name" value="ACAD"/>
    <property type="match status" value="1"/>
</dbReference>
<dbReference type="InterPro" id="IPR009075">
    <property type="entry name" value="AcylCo_DH/oxidase_C"/>
</dbReference>
<evidence type="ECO:0000256" key="1">
    <source>
        <dbReference type="ARBA" id="ARBA00001974"/>
    </source>
</evidence>
<dbReference type="PIRSF" id="PIRSF016578">
    <property type="entry name" value="HsaA"/>
    <property type="match status" value="1"/>
</dbReference>
<comment type="similarity">
    <text evidence="2 7">Belongs to the acyl-CoA dehydrogenase family.</text>
</comment>
<dbReference type="InterPro" id="IPR006091">
    <property type="entry name" value="Acyl-CoA_Oxase/DH_mid-dom"/>
</dbReference>
<dbReference type="InterPro" id="IPR013786">
    <property type="entry name" value="AcylCoA_DH/ox_N"/>
</dbReference>
<evidence type="ECO:0000256" key="7">
    <source>
        <dbReference type="RuleBase" id="RU362125"/>
    </source>
</evidence>
<dbReference type="PANTHER" id="PTHR48083:SF2">
    <property type="entry name" value="MEDIUM-CHAIN SPECIFIC ACYL-COA DEHYDROGENASE, MITOCHONDRIAL"/>
    <property type="match status" value="1"/>
</dbReference>
<feature type="domain" description="Acyl-CoA oxidase/dehydrogenase middle" evidence="9">
    <location>
        <begin position="147"/>
        <end position="227"/>
    </location>
</feature>
<gene>
    <name evidence="11" type="ORF">I5I61_13985</name>
</gene>
<proteinExistence type="inferred from homology"/>
<feature type="domain" description="Acyl-CoA dehydrogenase/oxidase N-terminal" evidence="10">
    <location>
        <begin position="25"/>
        <end position="143"/>
    </location>
</feature>
<comment type="cofactor">
    <cofactor evidence="1 7">
        <name>FAD</name>
        <dbReference type="ChEBI" id="CHEBI:57692"/>
    </cofactor>
</comment>
<evidence type="ECO:0000256" key="2">
    <source>
        <dbReference type="ARBA" id="ARBA00009347"/>
    </source>
</evidence>
<evidence type="ECO:0000259" key="10">
    <source>
        <dbReference type="Pfam" id="PF02771"/>
    </source>
</evidence>
<dbReference type="Pfam" id="PF02771">
    <property type="entry name" value="Acyl-CoA_dh_N"/>
    <property type="match status" value="1"/>
</dbReference>
<evidence type="ECO:0000256" key="5">
    <source>
        <dbReference type="ARBA" id="ARBA00022827"/>
    </source>
</evidence>
<reference evidence="11 12" key="1">
    <citation type="submission" date="2020-11" db="EMBL/GenBank/DDBJ databases">
        <title>Enhanced detection system for hospital associated transmission using whole genome sequencing surveillance.</title>
        <authorList>
            <person name="Harrison L.H."/>
            <person name="Van Tyne D."/>
            <person name="Marsh J.W."/>
            <person name="Griffith M.P."/>
            <person name="Snyder D.J."/>
            <person name="Cooper V.S."/>
            <person name="Mustapha M."/>
        </authorList>
    </citation>
    <scope>NUCLEOTIDE SEQUENCE [LARGE SCALE GENOMIC DNA]</scope>
    <source>
        <strain evidence="11 12">PSA00705</strain>
    </source>
</reference>
<dbReference type="Pfam" id="PF00441">
    <property type="entry name" value="Acyl-CoA_dh_1"/>
    <property type="match status" value="1"/>
</dbReference>
<dbReference type="Gene3D" id="2.40.110.10">
    <property type="entry name" value="Butyryl-CoA Dehydrogenase, subunit A, domain 2"/>
    <property type="match status" value="1"/>
</dbReference>
<evidence type="ECO:0000259" key="8">
    <source>
        <dbReference type="Pfam" id="PF00441"/>
    </source>
</evidence>
<dbReference type="Proteomes" id="UP000608450">
    <property type="component" value="Unassembled WGS sequence"/>
</dbReference>
<organism evidence="11 12">
    <name type="scientific">Pseudomonas nitroreducens</name>
    <dbReference type="NCBI Taxonomy" id="46680"/>
    <lineage>
        <taxon>Bacteria</taxon>
        <taxon>Pseudomonadati</taxon>
        <taxon>Pseudomonadota</taxon>
        <taxon>Gammaproteobacteria</taxon>
        <taxon>Pseudomonadales</taxon>
        <taxon>Pseudomonadaceae</taxon>
        <taxon>Pseudomonas</taxon>
    </lineage>
</organism>
<dbReference type="Gene3D" id="1.10.540.10">
    <property type="entry name" value="Acyl-CoA dehydrogenase/oxidase, N-terminal domain"/>
    <property type="match status" value="1"/>
</dbReference>
<keyword evidence="6 7" id="KW-0560">Oxidoreductase</keyword>
<evidence type="ECO:0000259" key="9">
    <source>
        <dbReference type="Pfam" id="PF02770"/>
    </source>
</evidence>
<dbReference type="SUPFAM" id="SSF47203">
    <property type="entry name" value="Acyl-CoA dehydrogenase C-terminal domain-like"/>
    <property type="match status" value="1"/>
</dbReference>
<sequence>MTMQADSPQTSSVHASYPGIQPSAKAQAIIDDLRGFLREELQPLEQREGIRFGEKHSRELLRNLWKRSCERGFYNIMLPEELGGAGLGIADLCAVKEAAASSGAVLAAHVLGELSGPPRVGHLFRVASEEQIEHFLRPVCRAEKAVCFALTEAEAGSDATAIRTSARLEGDHYVLDGAKRYISGAPYADFAVLLAVTGPGKGAEGISAFFVDLSAPGAKVVSDYQAMSGPGTHGDILLEGVKVPVAHRIGAEGKGFKLAMGRITLNRLLHCATMLGMAELALNLSVDYARSRVQFGRPIGMFQAVSHMIADMATELYAARSMMYATAASYDGGGDIRTQSSMCKVFSSETAFRIADRAVQVHGGAGLINGHPVEWLFRATRMMRILTGTSEIQRNTIAKGILMPD</sequence>
<feature type="domain" description="Acyl-CoA dehydrogenase/oxidase C-terminal" evidence="8">
    <location>
        <begin position="253"/>
        <end position="402"/>
    </location>
</feature>
<dbReference type="InterPro" id="IPR009100">
    <property type="entry name" value="AcylCoA_DH/oxidase_NM_dom_sf"/>
</dbReference>
<evidence type="ECO:0000256" key="3">
    <source>
        <dbReference type="ARBA" id="ARBA00019125"/>
    </source>
</evidence>
<protein>
    <recommendedName>
        <fullName evidence="3">Medium-chain specific acyl-CoA dehydrogenase, mitochondrial</fullName>
    </recommendedName>
</protein>
<keyword evidence="12" id="KW-1185">Reference proteome</keyword>
<accession>A0ABS0KLQ1</accession>
<evidence type="ECO:0000313" key="12">
    <source>
        <dbReference type="Proteomes" id="UP000608450"/>
    </source>
</evidence>
<dbReference type="InterPro" id="IPR037069">
    <property type="entry name" value="AcylCoA_DH/ox_N_sf"/>
</dbReference>
<dbReference type="SUPFAM" id="SSF56645">
    <property type="entry name" value="Acyl-CoA dehydrogenase NM domain-like"/>
    <property type="match status" value="1"/>
</dbReference>
<comment type="caution">
    <text evidence="11">The sequence shown here is derived from an EMBL/GenBank/DDBJ whole genome shotgun (WGS) entry which is preliminary data.</text>
</comment>